<dbReference type="PROSITE" id="PS51746">
    <property type="entry name" value="PPM_2"/>
    <property type="match status" value="1"/>
</dbReference>
<dbReference type="AlphaFoldDB" id="A0A0A9XU39"/>
<evidence type="ECO:0000259" key="1">
    <source>
        <dbReference type="PROSITE" id="PS51746"/>
    </source>
</evidence>
<dbReference type="CDD" id="cd00143">
    <property type="entry name" value="PP2Cc"/>
    <property type="match status" value="1"/>
</dbReference>
<dbReference type="SUPFAM" id="SSF81606">
    <property type="entry name" value="PP2C-like"/>
    <property type="match status" value="1"/>
</dbReference>
<sequence>METDNQLLQYCTQHDYAYTACTSVTVFLHIPSQTLYVAHLADSHAVVGMPTASFYAARNATKSVVESTNVAVVPTTSGGDDGGDYKSTKSIPYTMGISKTLYVPNTHVSNEMAESLATVVRNVRSPVKLHASAIPRGYAFPYVGQFLTSPHRPDDPNELRRIRESGGELVYLHRKKPFIRGGDFNDRKMAMQLNYSRAFGGRDLKMYGLSCEPDIRAVDVRLPAVDNTISKPEQTLPGEDIRMVILGSDGLWDVVTPMDAVNASSILLSTYGDILQSRDSATAADAISDGSTTLALCSTTTSRGVRPQSPSEFLVQTALHNHCIKGSNDNVTCIIVYF</sequence>
<name>A0A0A9XU39_LYGHE</name>
<reference evidence="2" key="2">
    <citation type="submission" date="2014-07" db="EMBL/GenBank/DDBJ databases">
        <authorList>
            <person name="Hull J."/>
        </authorList>
    </citation>
    <scope>NUCLEOTIDE SEQUENCE</scope>
</reference>
<dbReference type="EMBL" id="GBHO01022974">
    <property type="protein sequence ID" value="JAG20630.1"/>
    <property type="molecule type" value="Transcribed_RNA"/>
</dbReference>
<reference evidence="3" key="3">
    <citation type="journal article" date="2016" name="Gigascience">
        <title>De novo construction of an expanded transcriptome assembly for the western tarnished plant bug, Lygus hesperus.</title>
        <authorList>
            <person name="Tassone E.E."/>
            <person name="Geib S.M."/>
            <person name="Hall B."/>
            <person name="Fabrick J.A."/>
            <person name="Brent C.S."/>
            <person name="Hull J.J."/>
        </authorList>
    </citation>
    <scope>NUCLEOTIDE SEQUENCE</scope>
</reference>
<feature type="domain" description="PPM-type phosphatase" evidence="1">
    <location>
        <begin position="1"/>
        <end position="338"/>
    </location>
</feature>
<dbReference type="PANTHER" id="PTHR13832">
    <property type="entry name" value="PROTEIN PHOSPHATASE 2C"/>
    <property type="match status" value="1"/>
</dbReference>
<evidence type="ECO:0000313" key="2">
    <source>
        <dbReference type="EMBL" id="JAG20630.1"/>
    </source>
</evidence>
<dbReference type="InterPro" id="IPR015655">
    <property type="entry name" value="PP2C"/>
</dbReference>
<dbReference type="PANTHER" id="PTHR13832:SF827">
    <property type="entry name" value="PROTEIN PHOSPHATASE 1L"/>
    <property type="match status" value="1"/>
</dbReference>
<dbReference type="EMBL" id="GDHC01021838">
    <property type="protein sequence ID" value="JAP96790.1"/>
    <property type="molecule type" value="Transcribed_RNA"/>
</dbReference>
<dbReference type="Gene3D" id="3.60.40.10">
    <property type="entry name" value="PPM-type phosphatase domain"/>
    <property type="match status" value="1"/>
</dbReference>
<dbReference type="InterPro" id="IPR001932">
    <property type="entry name" value="PPM-type_phosphatase-like_dom"/>
</dbReference>
<evidence type="ECO:0000313" key="3">
    <source>
        <dbReference type="EMBL" id="JAP96790.1"/>
    </source>
</evidence>
<proteinExistence type="predicted"/>
<gene>
    <name evidence="3" type="primary">At2g29380</name>
    <name evidence="2" type="ORF">CM83_7607</name>
    <name evidence="3" type="ORF">g.96311</name>
</gene>
<protein>
    <recommendedName>
        <fullName evidence="1">PPM-type phosphatase domain-containing protein</fullName>
    </recommendedName>
</protein>
<dbReference type="GO" id="GO:0004722">
    <property type="term" value="F:protein serine/threonine phosphatase activity"/>
    <property type="evidence" value="ECO:0007669"/>
    <property type="project" value="InterPro"/>
</dbReference>
<reference evidence="2" key="1">
    <citation type="journal article" date="2014" name="PLoS ONE">
        <title>Transcriptome-Based Identification of ABC Transporters in the Western Tarnished Plant Bug Lygus hesperus.</title>
        <authorList>
            <person name="Hull J.J."/>
            <person name="Chaney K."/>
            <person name="Geib S.M."/>
            <person name="Fabrick J.A."/>
            <person name="Brent C.S."/>
            <person name="Walsh D."/>
            <person name="Lavine L.C."/>
        </authorList>
    </citation>
    <scope>NUCLEOTIDE SEQUENCE</scope>
</reference>
<accession>A0A0A9XU39</accession>
<dbReference type="InterPro" id="IPR036457">
    <property type="entry name" value="PPM-type-like_dom_sf"/>
</dbReference>
<dbReference type="Pfam" id="PF00481">
    <property type="entry name" value="PP2C"/>
    <property type="match status" value="1"/>
</dbReference>
<organism evidence="2">
    <name type="scientific">Lygus hesperus</name>
    <name type="common">Western plant bug</name>
    <dbReference type="NCBI Taxonomy" id="30085"/>
    <lineage>
        <taxon>Eukaryota</taxon>
        <taxon>Metazoa</taxon>
        <taxon>Ecdysozoa</taxon>
        <taxon>Arthropoda</taxon>
        <taxon>Hexapoda</taxon>
        <taxon>Insecta</taxon>
        <taxon>Pterygota</taxon>
        <taxon>Neoptera</taxon>
        <taxon>Paraneoptera</taxon>
        <taxon>Hemiptera</taxon>
        <taxon>Heteroptera</taxon>
        <taxon>Panheteroptera</taxon>
        <taxon>Cimicomorpha</taxon>
        <taxon>Miridae</taxon>
        <taxon>Mirini</taxon>
        <taxon>Lygus</taxon>
    </lineage>
</organism>